<sequence length="60" mass="6351">MTAHVNDACIGCGLCTGVCPGIFIMTEEGVAAARDEIFPEQEAQVRQAAEDCPVNAIEVR</sequence>
<keyword evidence="1 6" id="KW-0813">Transport</keyword>
<keyword evidence="4 6" id="KW-0408">Iron</keyword>
<evidence type="ECO:0000256" key="6">
    <source>
        <dbReference type="RuleBase" id="RU368020"/>
    </source>
</evidence>
<evidence type="ECO:0000256" key="4">
    <source>
        <dbReference type="ARBA" id="ARBA00023004"/>
    </source>
</evidence>
<dbReference type="SUPFAM" id="SSF54862">
    <property type="entry name" value="4Fe-4S ferredoxins"/>
    <property type="match status" value="1"/>
</dbReference>
<comment type="caution">
    <text evidence="8">The sequence shown here is derived from an EMBL/GenBank/DDBJ whole genome shotgun (WGS) entry which is preliminary data.</text>
</comment>
<keyword evidence="5 6" id="KW-0411">Iron-sulfur</keyword>
<dbReference type="InterPro" id="IPR017900">
    <property type="entry name" value="4Fe4S_Fe_S_CS"/>
</dbReference>
<keyword evidence="3 6" id="KW-0249">Electron transport</keyword>
<dbReference type="PANTHER" id="PTHR36923">
    <property type="entry name" value="FERREDOXIN"/>
    <property type="match status" value="1"/>
</dbReference>
<dbReference type="Pfam" id="PF13370">
    <property type="entry name" value="Fer4_13"/>
    <property type="match status" value="1"/>
</dbReference>
<dbReference type="PROSITE" id="PS00198">
    <property type="entry name" value="4FE4S_FER_1"/>
    <property type="match status" value="1"/>
</dbReference>
<dbReference type="GO" id="GO:0009055">
    <property type="term" value="F:electron transfer activity"/>
    <property type="evidence" value="ECO:0007669"/>
    <property type="project" value="UniProtKB-UniRule"/>
</dbReference>
<dbReference type="RefSeq" id="WP_186877858.1">
    <property type="nucleotide sequence ID" value="NZ_JACOPN010000002.1"/>
</dbReference>
<feature type="domain" description="4Fe-4S ferredoxin-type" evidence="7">
    <location>
        <begin position="1"/>
        <end position="28"/>
    </location>
</feature>
<evidence type="ECO:0000313" key="8">
    <source>
        <dbReference type="EMBL" id="MBC5716404.1"/>
    </source>
</evidence>
<dbReference type="EMBL" id="JACOPN010000002">
    <property type="protein sequence ID" value="MBC5716404.1"/>
    <property type="molecule type" value="Genomic_DNA"/>
</dbReference>
<dbReference type="InterPro" id="IPR001080">
    <property type="entry name" value="3Fe4S_ferredoxin"/>
</dbReference>
<evidence type="ECO:0000256" key="5">
    <source>
        <dbReference type="ARBA" id="ARBA00023014"/>
    </source>
</evidence>
<reference evidence="8" key="1">
    <citation type="submission" date="2020-08" db="EMBL/GenBank/DDBJ databases">
        <title>Genome public.</title>
        <authorList>
            <person name="Liu C."/>
            <person name="Sun Q."/>
        </authorList>
    </citation>
    <scope>NUCLEOTIDE SEQUENCE</scope>
    <source>
        <strain evidence="8">BX5</strain>
    </source>
</reference>
<comment type="function">
    <text evidence="6">Ferredoxins are iron-sulfur proteins that transfer electrons in a wide variety of metabolic reactions.</text>
</comment>
<keyword evidence="2 6" id="KW-0479">Metal-binding</keyword>
<gene>
    <name evidence="8" type="ORF">H8S55_03545</name>
</gene>
<organism evidence="8 9">
    <name type="scientific">Flintibacter faecis</name>
    <dbReference type="NCBI Taxonomy" id="2763047"/>
    <lineage>
        <taxon>Bacteria</taxon>
        <taxon>Bacillati</taxon>
        <taxon>Bacillota</taxon>
        <taxon>Clostridia</taxon>
        <taxon>Eubacteriales</taxon>
        <taxon>Flintibacter</taxon>
    </lineage>
</organism>
<proteinExistence type="predicted"/>
<keyword evidence="9" id="KW-1185">Reference proteome</keyword>
<dbReference type="Proteomes" id="UP000602260">
    <property type="component" value="Unassembled WGS sequence"/>
</dbReference>
<dbReference type="GO" id="GO:0005506">
    <property type="term" value="F:iron ion binding"/>
    <property type="evidence" value="ECO:0007669"/>
    <property type="project" value="UniProtKB-UniRule"/>
</dbReference>
<evidence type="ECO:0000256" key="1">
    <source>
        <dbReference type="ARBA" id="ARBA00022448"/>
    </source>
</evidence>
<dbReference type="PROSITE" id="PS51379">
    <property type="entry name" value="4FE4S_FER_2"/>
    <property type="match status" value="1"/>
</dbReference>
<dbReference type="AlphaFoldDB" id="A0A8J6IVT8"/>
<dbReference type="PRINTS" id="PR00352">
    <property type="entry name" value="3FE4SFRDOXIN"/>
</dbReference>
<name>A0A8J6IVT8_9FIRM</name>
<dbReference type="PANTHER" id="PTHR36923:SF3">
    <property type="entry name" value="FERREDOXIN"/>
    <property type="match status" value="1"/>
</dbReference>
<evidence type="ECO:0000256" key="2">
    <source>
        <dbReference type="ARBA" id="ARBA00022723"/>
    </source>
</evidence>
<protein>
    <recommendedName>
        <fullName evidence="6">Ferredoxin</fullName>
    </recommendedName>
</protein>
<evidence type="ECO:0000256" key="3">
    <source>
        <dbReference type="ARBA" id="ARBA00022982"/>
    </source>
</evidence>
<dbReference type="GO" id="GO:0051536">
    <property type="term" value="F:iron-sulfur cluster binding"/>
    <property type="evidence" value="ECO:0007669"/>
    <property type="project" value="UniProtKB-KW"/>
</dbReference>
<evidence type="ECO:0000259" key="7">
    <source>
        <dbReference type="PROSITE" id="PS51379"/>
    </source>
</evidence>
<evidence type="ECO:0000313" key="9">
    <source>
        <dbReference type="Proteomes" id="UP000602260"/>
    </source>
</evidence>
<dbReference type="InterPro" id="IPR051269">
    <property type="entry name" value="Fe-S_cluster_ET"/>
</dbReference>
<dbReference type="InterPro" id="IPR017896">
    <property type="entry name" value="4Fe4S_Fe-S-bd"/>
</dbReference>
<dbReference type="Gene3D" id="3.30.70.20">
    <property type="match status" value="1"/>
</dbReference>
<accession>A0A8J6IVT8</accession>